<dbReference type="VEuPathDB" id="FungiDB:F503_07771"/>
<dbReference type="AlphaFoldDB" id="S3D1I5"/>
<evidence type="ECO:0000313" key="3">
    <source>
        <dbReference type="EMBL" id="EPE07120.1"/>
    </source>
</evidence>
<dbReference type="InterPro" id="IPR013536">
    <property type="entry name" value="WLM_dom"/>
</dbReference>
<dbReference type="Proteomes" id="UP000016923">
    <property type="component" value="Unassembled WGS sequence"/>
</dbReference>
<feature type="compositionally biased region" description="Basic and acidic residues" evidence="1">
    <location>
        <begin position="401"/>
        <end position="415"/>
    </location>
</feature>
<evidence type="ECO:0000256" key="1">
    <source>
        <dbReference type="SAM" id="MobiDB-lite"/>
    </source>
</evidence>
<protein>
    <submittedName>
        <fullName evidence="3">Zinc metalloproteinase</fullName>
    </submittedName>
</protein>
<dbReference type="eggNOG" id="KOG4842">
    <property type="taxonomic scope" value="Eukaryota"/>
</dbReference>
<evidence type="ECO:0000313" key="4">
    <source>
        <dbReference type="Proteomes" id="UP000016923"/>
    </source>
</evidence>
<name>S3D1I5_OPHP1</name>
<dbReference type="PANTHER" id="PTHR47795">
    <property type="entry name" value="UBIQUITIN AND WLM DOMAIN-CONTAINING METALLOPROTEASE SPCC1442.07C"/>
    <property type="match status" value="1"/>
</dbReference>
<sequence length="430" mass="46561">MGDTLSQGCGHDHSLDNHSSDFHDIQDTHEDINFSTPQDLVDITLSHAGKTWTLNLPPSATVEDIALLCENELSSSSAGSTEEFETTGTTETTNRYSVTKLIAPPPVGLLHIDNQAHAALTIADLQRRLTKKASTATPAAIKLRVMASSVSSVAALKLWSATAKARVQRLQDLRRRAVPARATQRFGGDDNGGFTFGDIKPLPHLPQPERALAYLHRLRDDVGIRRVMRAHEYRVGLLTEMDPQQYTQESMDGVTRVLGLNRNKGQVIELRLRTDAGGGYRDYKTVRLTLCHELAHNVFSEHDKHFWALYRQLVQEVGAADYIGNGGRVLLDGGRENQYAPERPDDEDEAEGDIGHVDGGGWTGGTFVLGSGPTVGSGPGSASATQSSTSTSASTTSSPLTERERRARAAEERLRRMGGGASGPDSSSTN</sequence>
<dbReference type="GO" id="GO:0070628">
    <property type="term" value="F:proteasome binding"/>
    <property type="evidence" value="ECO:0007669"/>
    <property type="project" value="TreeGrafter"/>
</dbReference>
<dbReference type="EMBL" id="KE148151">
    <property type="protein sequence ID" value="EPE07120.1"/>
    <property type="molecule type" value="Genomic_DNA"/>
</dbReference>
<dbReference type="PROSITE" id="PS51397">
    <property type="entry name" value="WLM"/>
    <property type="match status" value="1"/>
</dbReference>
<proteinExistence type="predicted"/>
<feature type="region of interest" description="Disordered" evidence="1">
    <location>
        <begin position="331"/>
        <end position="430"/>
    </location>
</feature>
<dbReference type="STRING" id="1262450.S3D1I5"/>
<reference evidence="3 4" key="1">
    <citation type="journal article" date="2013" name="BMC Genomics">
        <title>The genome and transcriptome of the pine saprophyte Ophiostoma piceae, and a comparison with the bark beetle-associated pine pathogen Grosmannia clavigera.</title>
        <authorList>
            <person name="Haridas S."/>
            <person name="Wang Y."/>
            <person name="Lim L."/>
            <person name="Massoumi Alamouti S."/>
            <person name="Jackman S."/>
            <person name="Docking R."/>
            <person name="Robertson G."/>
            <person name="Birol I."/>
            <person name="Bohlmann J."/>
            <person name="Breuil C."/>
        </authorList>
    </citation>
    <scope>NUCLEOTIDE SEQUENCE [LARGE SCALE GENOMIC DNA]</scope>
    <source>
        <strain evidence="3 4">UAMH 11346</strain>
    </source>
</reference>
<accession>S3D1I5</accession>
<dbReference type="HOGENOM" id="CLU_056790_0_0_1"/>
<dbReference type="PANTHER" id="PTHR47795:SF1">
    <property type="entry name" value="DNA-DEPENDENT METALLOPROTEASE WSS1 HOMOLOG 2"/>
    <property type="match status" value="1"/>
</dbReference>
<organism evidence="3 4">
    <name type="scientific">Ophiostoma piceae (strain UAMH 11346)</name>
    <name type="common">Sap stain fungus</name>
    <dbReference type="NCBI Taxonomy" id="1262450"/>
    <lineage>
        <taxon>Eukaryota</taxon>
        <taxon>Fungi</taxon>
        <taxon>Dikarya</taxon>
        <taxon>Ascomycota</taxon>
        <taxon>Pezizomycotina</taxon>
        <taxon>Sordariomycetes</taxon>
        <taxon>Sordariomycetidae</taxon>
        <taxon>Ophiostomatales</taxon>
        <taxon>Ophiostomataceae</taxon>
        <taxon>Ophiostoma</taxon>
    </lineage>
</organism>
<feature type="compositionally biased region" description="Low complexity" evidence="1">
    <location>
        <begin position="380"/>
        <end position="398"/>
    </location>
</feature>
<evidence type="ECO:0000259" key="2">
    <source>
        <dbReference type="PROSITE" id="PS51397"/>
    </source>
</evidence>
<feature type="domain" description="WLM" evidence="2">
    <location>
        <begin position="187"/>
        <end position="415"/>
    </location>
</feature>
<gene>
    <name evidence="3" type="ORF">F503_07771</name>
</gene>
<dbReference type="Pfam" id="PF08325">
    <property type="entry name" value="WLM"/>
    <property type="match status" value="1"/>
</dbReference>
<keyword evidence="4" id="KW-1185">Reference proteome</keyword>
<dbReference type="OrthoDB" id="49605at2759"/>